<keyword evidence="1" id="KW-0812">Transmembrane</keyword>
<reference evidence="3" key="1">
    <citation type="submission" date="2019-02" db="EMBL/GenBank/DDBJ databases">
        <authorList>
            <person name="Gruber-Vodicka R. H."/>
            <person name="Seah K. B. B."/>
        </authorList>
    </citation>
    <scope>NUCLEOTIDE SEQUENCE</scope>
    <source>
        <strain evidence="3">BECK_BZ163</strain>
        <strain evidence="4">BECK_BZ164</strain>
        <strain evidence="2">BECK_BZ165</strain>
    </source>
</reference>
<dbReference type="AlphaFoldDB" id="A0A450T1C7"/>
<feature type="transmembrane region" description="Helical" evidence="1">
    <location>
        <begin position="105"/>
        <end position="122"/>
    </location>
</feature>
<dbReference type="EMBL" id="CAADFL010000269">
    <property type="protein sequence ID" value="VFK13201.1"/>
    <property type="molecule type" value="Genomic_DNA"/>
</dbReference>
<organism evidence="3">
    <name type="scientific">Candidatus Kentrum sp. FM</name>
    <dbReference type="NCBI Taxonomy" id="2126340"/>
    <lineage>
        <taxon>Bacteria</taxon>
        <taxon>Pseudomonadati</taxon>
        <taxon>Pseudomonadota</taxon>
        <taxon>Gammaproteobacteria</taxon>
        <taxon>Candidatus Kentrum</taxon>
    </lineage>
</organism>
<proteinExistence type="predicted"/>
<accession>A0A450T1C7</accession>
<evidence type="ECO:0000313" key="2">
    <source>
        <dbReference type="EMBL" id="VFJ60012.1"/>
    </source>
</evidence>
<evidence type="ECO:0000313" key="3">
    <source>
        <dbReference type="EMBL" id="VFJ60052.1"/>
    </source>
</evidence>
<keyword evidence="1" id="KW-1133">Transmembrane helix</keyword>
<evidence type="ECO:0000256" key="1">
    <source>
        <dbReference type="SAM" id="Phobius"/>
    </source>
</evidence>
<protein>
    <submittedName>
        <fullName evidence="3">Uncharacterized protein</fullName>
    </submittedName>
</protein>
<dbReference type="EMBL" id="CAADEZ010000254">
    <property type="protein sequence ID" value="VFJ60052.1"/>
    <property type="molecule type" value="Genomic_DNA"/>
</dbReference>
<feature type="transmembrane region" description="Helical" evidence="1">
    <location>
        <begin position="156"/>
        <end position="174"/>
    </location>
</feature>
<name>A0A450T1C7_9GAMM</name>
<evidence type="ECO:0000313" key="4">
    <source>
        <dbReference type="EMBL" id="VFK13201.1"/>
    </source>
</evidence>
<sequence>MLTLMIGIIVAGAGILLGIPVSFAAGVWLRSLGVRVLATLSHPVRGIQALPANWRRILWAMGESLSQAAKILKSSSWFLEHLKEHASNLAYLWRFNLNGFDLAPWQWLNIAGAVLTFALFYYSDRVHRAWTLAKEPDPAATPEDTHIGRLLLMTRLRNLCVFLYLPLAFAYAFLELGAIDVAALTGWLAPLGTLFGPYLGHRRQLNQA</sequence>
<feature type="transmembrane region" description="Helical" evidence="1">
    <location>
        <begin position="180"/>
        <end position="200"/>
    </location>
</feature>
<gene>
    <name evidence="3" type="ORF">BECKFM1743A_GA0114220_102545</name>
    <name evidence="4" type="ORF">BECKFM1743B_GA0114221_102692</name>
    <name evidence="2" type="ORF">BECKFM1743C_GA0114222_102632</name>
</gene>
<dbReference type="EMBL" id="CAADFA010000263">
    <property type="protein sequence ID" value="VFJ60012.1"/>
    <property type="molecule type" value="Genomic_DNA"/>
</dbReference>
<keyword evidence="1" id="KW-0472">Membrane</keyword>